<proteinExistence type="predicted"/>
<protein>
    <submittedName>
        <fullName evidence="1">Uncharacterized protein</fullName>
    </submittedName>
</protein>
<gene>
    <name evidence="1" type="ORF">CPJCM30710_01010</name>
</gene>
<name>A0A919VEH4_9CLOT</name>
<dbReference type="RefSeq" id="WP_212902193.1">
    <property type="nucleotide sequence ID" value="NZ_BOPZ01000001.1"/>
</dbReference>
<evidence type="ECO:0000313" key="1">
    <source>
        <dbReference type="EMBL" id="GIM27435.1"/>
    </source>
</evidence>
<keyword evidence="2" id="KW-1185">Reference proteome</keyword>
<dbReference type="EMBL" id="BOPZ01000001">
    <property type="protein sequence ID" value="GIM27435.1"/>
    <property type="molecule type" value="Genomic_DNA"/>
</dbReference>
<comment type="caution">
    <text evidence="1">The sequence shown here is derived from an EMBL/GenBank/DDBJ whole genome shotgun (WGS) entry which is preliminary data.</text>
</comment>
<organism evidence="1 2">
    <name type="scientific">Clostridium polyendosporum</name>
    <dbReference type="NCBI Taxonomy" id="69208"/>
    <lineage>
        <taxon>Bacteria</taxon>
        <taxon>Bacillati</taxon>
        <taxon>Bacillota</taxon>
        <taxon>Clostridia</taxon>
        <taxon>Eubacteriales</taxon>
        <taxon>Clostridiaceae</taxon>
        <taxon>Clostridium</taxon>
    </lineage>
</organism>
<accession>A0A919VEH4</accession>
<sequence length="100" mass="11757">MLVRCENNSLCSTLTVGKEYIVLEEGDKYYVIIDDTQNEITTRKERFVVIEDSNLAKKAKATINELNYQIQAEFKDIKDFRVRKNSKGEIKEVIIKFKYE</sequence>
<evidence type="ECO:0000313" key="2">
    <source>
        <dbReference type="Proteomes" id="UP000679179"/>
    </source>
</evidence>
<reference evidence="1" key="1">
    <citation type="submission" date="2021-03" db="EMBL/GenBank/DDBJ databases">
        <title>Taxonomic study of Clostridium polyendosporum from meadow-gley soil under rice.</title>
        <authorList>
            <person name="Kobayashi H."/>
            <person name="Tanizawa Y."/>
            <person name="Yagura M."/>
        </authorList>
    </citation>
    <scope>NUCLEOTIDE SEQUENCE</scope>
    <source>
        <strain evidence="1">JCM 30710</strain>
    </source>
</reference>
<dbReference type="Proteomes" id="UP000679179">
    <property type="component" value="Unassembled WGS sequence"/>
</dbReference>
<dbReference type="AlphaFoldDB" id="A0A919VEH4"/>